<dbReference type="PANTHER" id="PTHR30250:SF11">
    <property type="entry name" value="O-ANTIGEN TRANSPORTER-RELATED"/>
    <property type="match status" value="1"/>
</dbReference>
<evidence type="ECO:0000256" key="1">
    <source>
        <dbReference type="ARBA" id="ARBA00004651"/>
    </source>
</evidence>
<comment type="subcellular location">
    <subcellularLocation>
        <location evidence="1">Cell membrane</location>
        <topology evidence="1">Multi-pass membrane protein</topology>
    </subcellularLocation>
</comment>
<dbReference type="Pfam" id="PF01943">
    <property type="entry name" value="Polysacc_synt"/>
    <property type="match status" value="1"/>
</dbReference>
<feature type="transmembrane region" description="Helical" evidence="6">
    <location>
        <begin position="89"/>
        <end position="114"/>
    </location>
</feature>
<proteinExistence type="predicted"/>
<keyword evidence="2" id="KW-1003">Cell membrane</keyword>
<comment type="caution">
    <text evidence="7">The sequence shown here is derived from an EMBL/GenBank/DDBJ whole genome shotgun (WGS) entry which is preliminary data.</text>
</comment>
<evidence type="ECO:0000313" key="8">
    <source>
        <dbReference type="Proteomes" id="UP001163719"/>
    </source>
</evidence>
<dbReference type="RefSeq" id="WP_264742853.1">
    <property type="nucleotide sequence ID" value="NZ_JAPDHV010000002.1"/>
</dbReference>
<evidence type="ECO:0000256" key="2">
    <source>
        <dbReference type="ARBA" id="ARBA00022475"/>
    </source>
</evidence>
<protein>
    <submittedName>
        <fullName evidence="7">Oligosaccharide flippase family protein</fullName>
    </submittedName>
</protein>
<feature type="transmembrane region" description="Helical" evidence="6">
    <location>
        <begin position="296"/>
        <end position="316"/>
    </location>
</feature>
<evidence type="ECO:0000256" key="5">
    <source>
        <dbReference type="ARBA" id="ARBA00023136"/>
    </source>
</evidence>
<feature type="transmembrane region" description="Helical" evidence="6">
    <location>
        <begin position="47"/>
        <end position="68"/>
    </location>
</feature>
<evidence type="ECO:0000256" key="6">
    <source>
        <dbReference type="SAM" id="Phobius"/>
    </source>
</evidence>
<keyword evidence="8" id="KW-1185">Reference proteome</keyword>
<feature type="transmembrane region" description="Helical" evidence="6">
    <location>
        <begin position="328"/>
        <end position="348"/>
    </location>
</feature>
<accession>A0ABT3HMD9</accession>
<feature type="transmembrane region" description="Helical" evidence="6">
    <location>
        <begin position="217"/>
        <end position="243"/>
    </location>
</feature>
<dbReference type="InterPro" id="IPR002797">
    <property type="entry name" value="Polysacc_synth"/>
</dbReference>
<evidence type="ECO:0000256" key="3">
    <source>
        <dbReference type="ARBA" id="ARBA00022692"/>
    </source>
</evidence>
<feature type="transmembrane region" description="Helical" evidence="6">
    <location>
        <begin position="20"/>
        <end position="41"/>
    </location>
</feature>
<feature type="transmembrane region" description="Helical" evidence="6">
    <location>
        <begin position="120"/>
        <end position="140"/>
    </location>
</feature>
<name>A0ABT3HMD9_9FLAO</name>
<feature type="transmembrane region" description="Helical" evidence="6">
    <location>
        <begin position="360"/>
        <end position="379"/>
    </location>
</feature>
<evidence type="ECO:0000256" key="4">
    <source>
        <dbReference type="ARBA" id="ARBA00022989"/>
    </source>
</evidence>
<keyword evidence="3 6" id="KW-0812">Transmembrane</keyword>
<feature type="transmembrane region" description="Helical" evidence="6">
    <location>
        <begin position="152"/>
        <end position="174"/>
    </location>
</feature>
<reference evidence="7" key="1">
    <citation type="submission" date="2022-10" db="EMBL/GenBank/DDBJ databases">
        <title>Chryseobacterium babae sp. nov. isolated from the gut of the beetle Oryctes rhinoceros, and Chryseobacterium kimseyorum sp. nov., isolated from a stick insect rearing cage.</title>
        <authorList>
            <person name="Shelomi M."/>
            <person name="Han C.-J."/>
            <person name="Chen W.-M."/>
            <person name="Chen H.-K."/>
            <person name="Liaw S.-J."/>
            <person name="Muhle E."/>
            <person name="Clermont D."/>
        </authorList>
    </citation>
    <scope>NUCLEOTIDE SEQUENCE</scope>
    <source>
        <strain evidence="7">WLa1L2M3</strain>
    </source>
</reference>
<sequence>MKGGLQFLKNFFSNQGQYVLVSLLLGKICAFLSSLFIIKLLPENDFGVMSIVAALFAAFASCTGLGSYQSLLRFGAVAESDVLKQKLSSYLLIKGFIYQIILTVIFLGCSFFYIKKYEDIFWIFLFFSIRFVGFYFFYFIQSELRINNKNREFAKVNNVVNVLGLIILLILTYFFQLKGYLIAIALTPFLSLFWLKLYDISKPKLPSFFDSKEIWRYAIHTSGTTILSDALFSVDIILLGFLLNENAVAGYKVAILIPSNVTFLALAFMQSDFPVLAKNYTNKIFLKNYISGYYKLFIPVCLGIFVVCAPLSKMILKLLFKEIYSDNYLLFIVFIFTFLMNILFRNLYGNLLSAVGKMSLNTQCSLFSLILLIVLAFILVPHFGILGMAISLCVTLLCSGFILAYFFHKYLKELK</sequence>
<keyword evidence="5 6" id="KW-0472">Membrane</keyword>
<feature type="transmembrane region" description="Helical" evidence="6">
    <location>
        <begin position="249"/>
        <end position="269"/>
    </location>
</feature>
<evidence type="ECO:0000313" key="7">
    <source>
        <dbReference type="EMBL" id="MCW3160909.1"/>
    </source>
</evidence>
<dbReference type="Proteomes" id="UP001163719">
    <property type="component" value="Unassembled WGS sequence"/>
</dbReference>
<dbReference type="EMBL" id="JAPDHV010000002">
    <property type="protein sequence ID" value="MCW3160909.1"/>
    <property type="molecule type" value="Genomic_DNA"/>
</dbReference>
<feature type="transmembrane region" description="Helical" evidence="6">
    <location>
        <begin position="180"/>
        <end position="197"/>
    </location>
</feature>
<dbReference type="PANTHER" id="PTHR30250">
    <property type="entry name" value="PST FAMILY PREDICTED COLANIC ACID TRANSPORTER"/>
    <property type="match status" value="1"/>
</dbReference>
<dbReference type="InterPro" id="IPR050833">
    <property type="entry name" value="Poly_Biosynth_Transport"/>
</dbReference>
<gene>
    <name evidence="7" type="ORF">OH806_06470</name>
</gene>
<organism evidence="7 8">
    <name type="scientific">Chryseobacterium oryctis</name>
    <dbReference type="NCBI Taxonomy" id="2952618"/>
    <lineage>
        <taxon>Bacteria</taxon>
        <taxon>Pseudomonadati</taxon>
        <taxon>Bacteroidota</taxon>
        <taxon>Flavobacteriia</taxon>
        <taxon>Flavobacteriales</taxon>
        <taxon>Weeksellaceae</taxon>
        <taxon>Chryseobacterium group</taxon>
        <taxon>Chryseobacterium</taxon>
    </lineage>
</organism>
<keyword evidence="4 6" id="KW-1133">Transmembrane helix</keyword>
<feature type="transmembrane region" description="Helical" evidence="6">
    <location>
        <begin position="385"/>
        <end position="407"/>
    </location>
</feature>